<keyword evidence="4" id="KW-1185">Reference proteome</keyword>
<dbReference type="RefSeq" id="WP_066770166.1">
    <property type="nucleotide sequence ID" value="NZ_BMIP01000006.1"/>
</dbReference>
<keyword evidence="3" id="KW-0449">Lipoprotein</keyword>
<evidence type="ECO:0000313" key="3">
    <source>
        <dbReference type="EMBL" id="GGD76108.1"/>
    </source>
</evidence>
<dbReference type="InterPro" id="IPR007461">
    <property type="entry name" value="Ysc84_actin-binding"/>
</dbReference>
<keyword evidence="1" id="KW-0732">Signal</keyword>
<feature type="signal peptide" evidence="1">
    <location>
        <begin position="1"/>
        <end position="18"/>
    </location>
</feature>
<proteinExistence type="predicted"/>
<gene>
    <name evidence="3" type="ORF">GCM10010990_27210</name>
</gene>
<dbReference type="Proteomes" id="UP000612349">
    <property type="component" value="Unassembled WGS sequence"/>
</dbReference>
<accession>A0A916Z4N9</accession>
<protein>
    <submittedName>
        <fullName evidence="3">Lipoprotein</fullName>
    </submittedName>
</protein>
<dbReference type="EMBL" id="BMIP01000006">
    <property type="protein sequence ID" value="GGD76108.1"/>
    <property type="molecule type" value="Genomic_DNA"/>
</dbReference>
<feature type="chain" id="PRO_5037093134" evidence="1">
    <location>
        <begin position="19"/>
        <end position="213"/>
    </location>
</feature>
<dbReference type="PROSITE" id="PS51257">
    <property type="entry name" value="PROKAR_LIPOPROTEIN"/>
    <property type="match status" value="1"/>
</dbReference>
<feature type="domain" description="Ysc84 actin-binding" evidence="2">
    <location>
        <begin position="109"/>
        <end position="191"/>
    </location>
</feature>
<comment type="caution">
    <text evidence="3">The sequence shown here is derived from an EMBL/GenBank/DDBJ whole genome shotgun (WGS) entry which is preliminary data.</text>
</comment>
<reference evidence="3" key="2">
    <citation type="submission" date="2020-09" db="EMBL/GenBank/DDBJ databases">
        <authorList>
            <person name="Sun Q."/>
            <person name="Zhou Y."/>
        </authorList>
    </citation>
    <scope>NUCLEOTIDE SEQUENCE</scope>
    <source>
        <strain evidence="3">CGMCC 1.15360</strain>
    </source>
</reference>
<evidence type="ECO:0000256" key="1">
    <source>
        <dbReference type="SAM" id="SignalP"/>
    </source>
</evidence>
<evidence type="ECO:0000313" key="4">
    <source>
        <dbReference type="Proteomes" id="UP000612349"/>
    </source>
</evidence>
<evidence type="ECO:0000259" key="2">
    <source>
        <dbReference type="Pfam" id="PF04366"/>
    </source>
</evidence>
<organism evidence="3 4">
    <name type="scientific">Croceicoccus mobilis</name>
    <dbReference type="NCBI Taxonomy" id="1703339"/>
    <lineage>
        <taxon>Bacteria</taxon>
        <taxon>Pseudomonadati</taxon>
        <taxon>Pseudomonadota</taxon>
        <taxon>Alphaproteobacteria</taxon>
        <taxon>Sphingomonadales</taxon>
        <taxon>Erythrobacteraceae</taxon>
        <taxon>Croceicoccus</taxon>
    </lineage>
</organism>
<reference evidence="3" key="1">
    <citation type="journal article" date="2014" name="Int. J. Syst. Evol. Microbiol.">
        <title>Complete genome sequence of Corynebacterium casei LMG S-19264T (=DSM 44701T), isolated from a smear-ripened cheese.</title>
        <authorList>
            <consortium name="US DOE Joint Genome Institute (JGI-PGF)"/>
            <person name="Walter F."/>
            <person name="Albersmeier A."/>
            <person name="Kalinowski J."/>
            <person name="Ruckert C."/>
        </authorList>
    </citation>
    <scope>NUCLEOTIDE SEQUENCE</scope>
    <source>
        <strain evidence="3">CGMCC 1.15360</strain>
    </source>
</reference>
<dbReference type="AlphaFoldDB" id="A0A916Z4N9"/>
<dbReference type="Pfam" id="PF04366">
    <property type="entry name" value="Ysc84"/>
    <property type="match status" value="1"/>
</dbReference>
<name>A0A916Z4N9_9SPHN</name>
<sequence>MMKFRTPVALGVISLALAACSQEPAAEADTEAAAATDGEQNPVAADLDAKVMAALEQCQQTQESCGTGDPAGYLVFPDVTEVALGVGGGGGDGALVQNGQIVSYWRMGEGSVGLQAGVQAASYVFKVPDAATLKQYTDSGEWSIGADSGITIAQADANATGDSEESMAYIFNAEGLMADASIDAMKIWRTNEVATGGNASTDMTATDTTDTAM</sequence>